<evidence type="ECO:0000256" key="7">
    <source>
        <dbReference type="SAM" id="MobiDB-lite"/>
    </source>
</evidence>
<evidence type="ECO:0000259" key="8">
    <source>
        <dbReference type="PROSITE" id="PS51210"/>
    </source>
</evidence>
<dbReference type="PROSITE" id="PS51210">
    <property type="entry name" value="PLA2C"/>
    <property type="match status" value="1"/>
</dbReference>
<evidence type="ECO:0000256" key="1">
    <source>
        <dbReference type="ARBA" id="ARBA00008780"/>
    </source>
</evidence>
<dbReference type="GO" id="GO:0005829">
    <property type="term" value="C:cytosol"/>
    <property type="evidence" value="ECO:0007669"/>
    <property type="project" value="TreeGrafter"/>
</dbReference>
<evidence type="ECO:0000256" key="5">
    <source>
        <dbReference type="PROSITE-ProRule" id="PRU00555"/>
    </source>
</evidence>
<keyword evidence="4 5" id="KW-0443">Lipid metabolism</keyword>
<name>A0A2X0P7R4_9BASI</name>
<dbReference type="PANTHER" id="PTHR10728">
    <property type="entry name" value="CYTOSOLIC PHOSPHOLIPASE A2"/>
    <property type="match status" value="1"/>
</dbReference>
<evidence type="ECO:0000313" key="9">
    <source>
        <dbReference type="EMBL" id="SGY54112.1"/>
    </source>
</evidence>
<dbReference type="EMBL" id="FQNC01000044">
    <property type="protein sequence ID" value="SGY54112.1"/>
    <property type="molecule type" value="Genomic_DNA"/>
</dbReference>
<evidence type="ECO:0000256" key="2">
    <source>
        <dbReference type="ARBA" id="ARBA00022801"/>
    </source>
</evidence>
<dbReference type="SUPFAM" id="SSF52151">
    <property type="entry name" value="FabD/lysophospholipase-like"/>
    <property type="match status" value="1"/>
</dbReference>
<dbReference type="GO" id="GO:0004623">
    <property type="term" value="F:phospholipase A2 activity"/>
    <property type="evidence" value="ECO:0007669"/>
    <property type="project" value="TreeGrafter"/>
</dbReference>
<keyword evidence="10" id="KW-1185">Reference proteome</keyword>
<evidence type="ECO:0000256" key="4">
    <source>
        <dbReference type="ARBA" id="ARBA00023098"/>
    </source>
</evidence>
<dbReference type="InterPro" id="IPR002642">
    <property type="entry name" value="LysoPLipase_cat_dom"/>
</dbReference>
<dbReference type="InterPro" id="IPR016035">
    <property type="entry name" value="Acyl_Trfase/lysoPLipase"/>
</dbReference>
<accession>A0A2X0P7R4</accession>
<protein>
    <recommendedName>
        <fullName evidence="6">Lysophospholipase</fullName>
        <ecNumber evidence="6">3.1.1.5</ecNumber>
    </recommendedName>
</protein>
<dbReference type="PANTHER" id="PTHR10728:SF40">
    <property type="entry name" value="PATATIN FAMILY PROTEIN"/>
    <property type="match status" value="1"/>
</dbReference>
<comment type="catalytic activity">
    <reaction evidence="6">
        <text>a 1-acyl-sn-glycero-3-phosphocholine + H2O = sn-glycerol 3-phosphocholine + a fatty acid + H(+)</text>
        <dbReference type="Rhea" id="RHEA:15177"/>
        <dbReference type="ChEBI" id="CHEBI:15377"/>
        <dbReference type="ChEBI" id="CHEBI:15378"/>
        <dbReference type="ChEBI" id="CHEBI:16870"/>
        <dbReference type="ChEBI" id="CHEBI:28868"/>
        <dbReference type="ChEBI" id="CHEBI:58168"/>
        <dbReference type="EC" id="3.1.1.5"/>
    </reaction>
</comment>
<evidence type="ECO:0000256" key="3">
    <source>
        <dbReference type="ARBA" id="ARBA00022963"/>
    </source>
</evidence>
<dbReference type="GO" id="GO:0046475">
    <property type="term" value="P:glycerophospholipid catabolic process"/>
    <property type="evidence" value="ECO:0007669"/>
    <property type="project" value="TreeGrafter"/>
</dbReference>
<dbReference type="Pfam" id="PF01735">
    <property type="entry name" value="PLA2_B"/>
    <property type="match status" value="1"/>
</dbReference>
<feature type="compositionally biased region" description="Low complexity" evidence="7">
    <location>
        <begin position="1"/>
        <end position="19"/>
    </location>
</feature>
<reference evidence="9 10" key="1">
    <citation type="submission" date="2016-11" db="EMBL/GenBank/DDBJ databases">
        <authorList>
            <person name="Jaros S."/>
            <person name="Januszkiewicz K."/>
            <person name="Wedrychowicz H."/>
        </authorList>
    </citation>
    <scope>NUCLEOTIDE SEQUENCE [LARGE SCALE GENOMIC DNA]</scope>
</reference>
<dbReference type="Gene3D" id="3.40.1090.10">
    <property type="entry name" value="Cytosolic phospholipase A2 catalytic domain"/>
    <property type="match status" value="1"/>
</dbReference>
<comment type="similarity">
    <text evidence="1 6">Belongs to the lysophospholipase family.</text>
</comment>
<dbReference type="GO" id="GO:0004622">
    <property type="term" value="F:phosphatidylcholine lysophospholipase activity"/>
    <property type="evidence" value="ECO:0007669"/>
    <property type="project" value="UniProtKB-EC"/>
</dbReference>
<keyword evidence="3 5" id="KW-0442">Lipid degradation</keyword>
<feature type="domain" description="PLA2c" evidence="8">
    <location>
        <begin position="142"/>
        <end position="553"/>
    </location>
</feature>
<feature type="region of interest" description="Disordered" evidence="7">
    <location>
        <begin position="1"/>
        <end position="23"/>
    </location>
</feature>
<dbReference type="AlphaFoldDB" id="A0A2X0P7R4"/>
<sequence>MDPYLSLGGSTSSTGPTSTDLERTPHGFSVCKRLGSRVWLVWAFWVCKGNYYRGKKKKDGTREAETCGVRLMGEGRGSEEREVSLSFEEKGGSLPAEKGVSFPIEAMGYSPSNYASHKTRKASHGAKQMLQSDIEQDPSLSPHRNETAHLRRNSSLSAEEMTFLTERKRRSHRVRGWLSFWDWRKGKRSMNETSQYLEHYQIGLGGSGGGMRANLGFLSTILAFQELDLWPLLTYTAGASGSCWALASLYTLPIAHPLMSSLNAAAVIEHFMSVSGDHPLSTKSVIRVRDAHGGYQSLFGPLITKSKNGQKICMIDLYSALISSYFWMMPRKDGKDQVDPYVPCVGSASMKWSRAYDNAGLAHGHKPPWRSWKDPNVSPHTIDEEIAERKKRDAWWQWFEMNPVVVGCHELQGWVPTWSFGRKFEKGLSVQNLPEHSLALLLGSATAAPAAPLSSFLEMLWTKLPRDVFGSALIHTLLTLSRRMGDSIMAKLDNINPIHASNEANPFFDAPKRSGRGNGFEHSPRLHLVNSGMSNNCPTHVFLHPARDVDLIILSKGSALARINEYGAKKGLEFTPRQRLPPLMPPKMDKAGKVLPRSIDEIRFKFEGTYAQFLDGKALHVVEGAQSSLFRSNIAIQSLNSSLQILGREGVIYNEKHQPQAWRDVTLVYLPLLPNVCNPEHDPSTAPFSSSYNLIWTAENVQDIVKTATQNVSCTRVSHNIDVGLTRALIRQIRDGKVILNQAISEVYAKRKALRLAGESLPVERARCNIANEDEVGRVVITGKNPLEVALDASEMRGKRPWITPAGSL</sequence>
<proteinExistence type="inferred from homology"/>
<gene>
    <name evidence="9" type="primary">BQ5605_C006g03842</name>
    <name evidence="9" type="ORF">BQ5605_C006G03842</name>
</gene>
<evidence type="ECO:0000313" key="10">
    <source>
        <dbReference type="Proteomes" id="UP000249464"/>
    </source>
</evidence>
<keyword evidence="2 5" id="KW-0378">Hydrolase</keyword>
<dbReference type="Proteomes" id="UP000249464">
    <property type="component" value="Unassembled WGS sequence"/>
</dbReference>
<dbReference type="EC" id="3.1.1.5" evidence="6"/>
<organism evidence="9 10">
    <name type="scientific">Microbotryum silenes-dioicae</name>
    <dbReference type="NCBI Taxonomy" id="796604"/>
    <lineage>
        <taxon>Eukaryota</taxon>
        <taxon>Fungi</taxon>
        <taxon>Dikarya</taxon>
        <taxon>Basidiomycota</taxon>
        <taxon>Pucciniomycotina</taxon>
        <taxon>Microbotryomycetes</taxon>
        <taxon>Microbotryales</taxon>
        <taxon>Microbotryaceae</taxon>
        <taxon>Microbotryum</taxon>
    </lineage>
</organism>
<dbReference type="STRING" id="796604.A0A2X0P7R4"/>
<evidence type="ECO:0000256" key="6">
    <source>
        <dbReference type="RuleBase" id="RU362103"/>
    </source>
</evidence>